<dbReference type="InterPro" id="IPR007400">
    <property type="entry name" value="PrpF-like"/>
</dbReference>
<sequence>MKRSVHATLMRGGSSRGPVVEEAELPEPGAERDRVLIDLIGRGRSQLDGVGGGTPTTSKVVIVQPARGDPDVDIAYCVGNVVVGADTIDYAGTCGNMTSAVPLFAQEHDWPCARGARGYRLRNTSTGQIVETTFLGGSSSRDRGASARVRADYLDPAGSVFEALLPTGSPADDLILDGRPVRVSIVDATHPYVFVRYRDVVVTEGIDSEASAAIERLRAAACVRLGVVDVAPDASRSSPAVPRIVLLEDAAPPGELRVLAVSMGAVIGSVPVTAAMCAAAAAEVAGTLVNEVVVHGADGSLTVRGKTSDVIATATFADGALVSVGVERTARTIADAHIWLG</sequence>
<dbReference type="EMBL" id="BAAAOF010000004">
    <property type="protein sequence ID" value="GAA1931045.1"/>
    <property type="molecule type" value="Genomic_DNA"/>
</dbReference>
<evidence type="ECO:0000256" key="2">
    <source>
        <dbReference type="ARBA" id="ARBA00023235"/>
    </source>
</evidence>
<dbReference type="PANTHER" id="PTHR43709">
    <property type="entry name" value="ACONITATE ISOMERASE-RELATED"/>
    <property type="match status" value="1"/>
</dbReference>
<dbReference type="SUPFAM" id="SSF54506">
    <property type="entry name" value="Diaminopimelate epimerase-like"/>
    <property type="match status" value="2"/>
</dbReference>
<dbReference type="RefSeq" id="WP_248148046.1">
    <property type="nucleotide sequence ID" value="NZ_BAAAOF010000004.1"/>
</dbReference>
<reference evidence="5" key="1">
    <citation type="journal article" date="2019" name="Int. J. Syst. Evol. Microbiol.">
        <title>The Global Catalogue of Microorganisms (GCM) 10K type strain sequencing project: providing services to taxonomists for standard genome sequencing and annotation.</title>
        <authorList>
            <consortium name="The Broad Institute Genomics Platform"/>
            <consortium name="The Broad Institute Genome Sequencing Center for Infectious Disease"/>
            <person name="Wu L."/>
            <person name="Ma J."/>
        </authorList>
    </citation>
    <scope>NUCLEOTIDE SEQUENCE [LARGE SCALE GENOMIC DNA]</scope>
    <source>
        <strain evidence="5">JCM 14900</strain>
    </source>
</reference>
<evidence type="ECO:0000256" key="3">
    <source>
        <dbReference type="SAM" id="MobiDB-lite"/>
    </source>
</evidence>
<dbReference type="PANTHER" id="PTHR43709:SF2">
    <property type="entry name" value="DUF453 DOMAIN PROTEIN (AFU_ORTHOLOGUE AFUA_6G00360)"/>
    <property type="match status" value="1"/>
</dbReference>
<evidence type="ECO:0000313" key="5">
    <source>
        <dbReference type="Proteomes" id="UP001501343"/>
    </source>
</evidence>
<keyword evidence="2" id="KW-0413">Isomerase</keyword>
<feature type="region of interest" description="Disordered" evidence="3">
    <location>
        <begin position="1"/>
        <end position="28"/>
    </location>
</feature>
<keyword evidence="5" id="KW-1185">Reference proteome</keyword>
<evidence type="ECO:0000313" key="4">
    <source>
        <dbReference type="EMBL" id="GAA1931045.1"/>
    </source>
</evidence>
<proteinExistence type="inferred from homology"/>
<comment type="caution">
    <text evidence="4">The sequence shown here is derived from an EMBL/GenBank/DDBJ whole genome shotgun (WGS) entry which is preliminary data.</text>
</comment>
<organism evidence="4 5">
    <name type="scientific">Microbacterium aoyamense</name>
    <dbReference type="NCBI Taxonomy" id="344166"/>
    <lineage>
        <taxon>Bacteria</taxon>
        <taxon>Bacillati</taxon>
        <taxon>Actinomycetota</taxon>
        <taxon>Actinomycetes</taxon>
        <taxon>Micrococcales</taxon>
        <taxon>Microbacteriaceae</taxon>
        <taxon>Microbacterium</taxon>
    </lineage>
</organism>
<accession>A0ABP5B4U7</accession>
<comment type="similarity">
    <text evidence="1">Belongs to the PrpF family.</text>
</comment>
<evidence type="ECO:0000256" key="1">
    <source>
        <dbReference type="ARBA" id="ARBA00007673"/>
    </source>
</evidence>
<protein>
    <submittedName>
        <fullName evidence="4">PrpF domain-containing protein</fullName>
    </submittedName>
</protein>
<name>A0ABP5B4U7_9MICO</name>
<gene>
    <name evidence="4" type="ORF">GCM10009775_24030</name>
</gene>
<dbReference type="Gene3D" id="3.10.310.10">
    <property type="entry name" value="Diaminopimelate Epimerase, Chain A, domain 1"/>
    <property type="match status" value="2"/>
</dbReference>
<dbReference type="Pfam" id="PF04303">
    <property type="entry name" value="PrpF"/>
    <property type="match status" value="1"/>
</dbReference>
<dbReference type="Proteomes" id="UP001501343">
    <property type="component" value="Unassembled WGS sequence"/>
</dbReference>